<dbReference type="Proteomes" id="UP000252792">
    <property type="component" value="Unassembled WGS sequence"/>
</dbReference>
<name>A0A366IVE4_9GAMM</name>
<sequence>MSKRDKSQSQWNELGLDDLRSLEPEQRLPCPGLVNAAHDFDSAFQILLEAFSLESDLDSIKLEAQHIGLIDIKGNDLKHIVEKRSDARERFVYYALTTIQDPFEIWLSDYEDRTQRFQLIGTFESRAQMLVVIAKYENQTLWNFMHTEAKKLNKHRCGKLIFQRKRVIA</sequence>
<gene>
    <name evidence="2" type="ORF">DFP80_11923</name>
</gene>
<evidence type="ECO:0000313" key="2">
    <source>
        <dbReference type="EMBL" id="RBP78527.1"/>
    </source>
</evidence>
<dbReference type="EMBL" id="QNSE01000019">
    <property type="protein sequence ID" value="RBP78527.1"/>
    <property type="molecule type" value="Genomic_DNA"/>
</dbReference>
<keyword evidence="3" id="KW-1185">Reference proteome</keyword>
<feature type="domain" description="Phage-Barnase-EndoU-ColicinE5/D-RelE like nuclease 2" evidence="1">
    <location>
        <begin position="62"/>
        <end position="163"/>
    </location>
</feature>
<dbReference type="Pfam" id="PF18810">
    <property type="entry name" value="PBECR2"/>
    <property type="match status" value="1"/>
</dbReference>
<accession>A0A366IVE4</accession>
<organism evidence="2 3">
    <name type="scientific">Marinomonas rhizomae</name>
    <dbReference type="NCBI Taxonomy" id="491948"/>
    <lineage>
        <taxon>Bacteria</taxon>
        <taxon>Pseudomonadati</taxon>
        <taxon>Pseudomonadota</taxon>
        <taxon>Gammaproteobacteria</taxon>
        <taxon>Oceanospirillales</taxon>
        <taxon>Oceanospirillaceae</taxon>
        <taxon>Marinomonas</taxon>
    </lineage>
</organism>
<comment type="caution">
    <text evidence="2">The sequence shown here is derived from an EMBL/GenBank/DDBJ whole genome shotgun (WGS) entry which is preliminary data.</text>
</comment>
<reference evidence="2 3" key="1">
    <citation type="submission" date="2018-06" db="EMBL/GenBank/DDBJ databases">
        <title>Genomic Encyclopedia of Type Strains, Phase III (KMG-III): the genomes of soil and plant-associated and newly described type strains.</title>
        <authorList>
            <person name="Whitman W."/>
        </authorList>
    </citation>
    <scope>NUCLEOTIDE SEQUENCE [LARGE SCALE GENOMIC DNA]</scope>
    <source>
        <strain evidence="2 3">CECT 7377</strain>
    </source>
</reference>
<evidence type="ECO:0000259" key="1">
    <source>
        <dbReference type="Pfam" id="PF18810"/>
    </source>
</evidence>
<proteinExistence type="predicted"/>
<evidence type="ECO:0000313" key="3">
    <source>
        <dbReference type="Proteomes" id="UP000252792"/>
    </source>
</evidence>
<dbReference type="InterPro" id="IPR041110">
    <property type="entry name" value="PBECR2"/>
</dbReference>
<dbReference type="RefSeq" id="WP_206610626.1">
    <property type="nucleotide sequence ID" value="NZ_QNSE01000019.1"/>
</dbReference>
<protein>
    <recommendedName>
        <fullName evidence="1">Phage-Barnase-EndoU-ColicinE5/D-RelE like nuclease 2 domain-containing protein</fullName>
    </recommendedName>
</protein>
<dbReference type="AlphaFoldDB" id="A0A366IVE4"/>